<evidence type="ECO:0000313" key="2">
    <source>
        <dbReference type="EMBL" id="SFH38260.1"/>
    </source>
</evidence>
<evidence type="ECO:0000259" key="1">
    <source>
        <dbReference type="PROSITE" id="PS50234"/>
    </source>
</evidence>
<dbReference type="OrthoDB" id="596204at2"/>
<dbReference type="Proteomes" id="UP000199666">
    <property type="component" value="Unassembled WGS sequence"/>
</dbReference>
<dbReference type="AlphaFoldDB" id="A0A1I2ZKL7"/>
<sequence length="293" mass="31196">MKTIAIHKNDTASIINRKYICIILICTLLGLTQNSCKKSTCTFEDNTYPPACTKGMDVVFVIDYTGSMGGAIDNIKNSISNIVNTIVTKSAGDYRLALTIFDEATKGGTPTYIGQTPYTSLPAANKLVITSGPTTNQYLTTMESFGYANNSTFATQLAKLNGPMSLGNGNGFPEPGDLLLDKIINSSFAGAWRPNITKLVIVITDAPASGNDDNNNAADDAFLTTLATNANTAGVQCILISTLATSNYETKLIDNNVGGLKLMSANFANIAPDISDMINNLCENNSQNKIVMK</sequence>
<dbReference type="EMBL" id="FOPP01000010">
    <property type="protein sequence ID" value="SFH38260.1"/>
    <property type="molecule type" value="Genomic_DNA"/>
</dbReference>
<dbReference type="RefSeq" id="WP_090996559.1">
    <property type="nucleotide sequence ID" value="NZ_FOPP01000010.1"/>
</dbReference>
<gene>
    <name evidence="2" type="ORF">SAMN04489864_11099</name>
</gene>
<dbReference type="SUPFAM" id="SSF53300">
    <property type="entry name" value="vWA-like"/>
    <property type="match status" value="1"/>
</dbReference>
<dbReference type="InterPro" id="IPR002035">
    <property type="entry name" value="VWF_A"/>
</dbReference>
<feature type="domain" description="VWFA" evidence="1">
    <location>
        <begin position="57"/>
        <end position="281"/>
    </location>
</feature>
<organism evidence="2 3">
    <name type="scientific">Pedobacter insulae</name>
    <dbReference type="NCBI Taxonomy" id="414048"/>
    <lineage>
        <taxon>Bacteria</taxon>
        <taxon>Pseudomonadati</taxon>
        <taxon>Bacteroidota</taxon>
        <taxon>Sphingobacteriia</taxon>
        <taxon>Sphingobacteriales</taxon>
        <taxon>Sphingobacteriaceae</taxon>
        <taxon>Pedobacter</taxon>
    </lineage>
</organism>
<proteinExistence type="predicted"/>
<accession>A0A1I2ZKL7</accession>
<dbReference type="STRING" id="414048.SAMN04489864_11099"/>
<reference evidence="2 3" key="1">
    <citation type="submission" date="2016-10" db="EMBL/GenBank/DDBJ databases">
        <authorList>
            <person name="de Groot N.N."/>
        </authorList>
    </citation>
    <scope>NUCLEOTIDE SEQUENCE [LARGE SCALE GENOMIC DNA]</scope>
    <source>
        <strain evidence="2 3">DSM 18684</strain>
    </source>
</reference>
<name>A0A1I2ZKL7_9SPHI</name>
<keyword evidence="3" id="KW-1185">Reference proteome</keyword>
<dbReference type="InterPro" id="IPR036465">
    <property type="entry name" value="vWFA_dom_sf"/>
</dbReference>
<dbReference type="Gene3D" id="3.40.50.410">
    <property type="entry name" value="von Willebrand factor, type A domain"/>
    <property type="match status" value="1"/>
</dbReference>
<evidence type="ECO:0000313" key="3">
    <source>
        <dbReference type="Proteomes" id="UP000199666"/>
    </source>
</evidence>
<dbReference type="PROSITE" id="PS50234">
    <property type="entry name" value="VWFA"/>
    <property type="match status" value="1"/>
</dbReference>
<protein>
    <recommendedName>
        <fullName evidence="1">VWFA domain-containing protein</fullName>
    </recommendedName>
</protein>